<comment type="caution">
    <text evidence="2">The sequence shown here is derived from an EMBL/GenBank/DDBJ whole genome shotgun (WGS) entry which is preliminary data.</text>
</comment>
<name>A0AA94ISK2_9BACT</name>
<dbReference type="Proteomes" id="UP000198427">
    <property type="component" value="Unassembled WGS sequence"/>
</dbReference>
<proteinExistence type="predicted"/>
<keyword evidence="1" id="KW-1133">Transmembrane helix</keyword>
<keyword evidence="3" id="KW-1185">Reference proteome</keyword>
<dbReference type="AlphaFoldDB" id="A0AA94ISK2"/>
<protein>
    <submittedName>
        <fullName evidence="2">Uncharacterized protein</fullName>
    </submittedName>
</protein>
<organism evidence="2 3">
    <name type="scientific">Prevotella jejuni</name>
    <dbReference type="NCBI Taxonomy" id="1177574"/>
    <lineage>
        <taxon>Bacteria</taxon>
        <taxon>Pseudomonadati</taxon>
        <taxon>Bacteroidota</taxon>
        <taxon>Bacteroidia</taxon>
        <taxon>Bacteroidales</taxon>
        <taxon>Prevotellaceae</taxon>
        <taxon>Prevotella</taxon>
    </lineage>
</organism>
<accession>A0AA94ISK2</accession>
<keyword evidence="1" id="KW-0472">Membrane</keyword>
<keyword evidence="1" id="KW-0812">Transmembrane</keyword>
<sequence length="42" mass="4639">MFLEVGAMGVFVMIYLPSVVRVLCGVVLSSESRLLTVLFNTF</sequence>
<reference evidence="2 3" key="1">
    <citation type="submission" date="2017-06" db="EMBL/GenBank/DDBJ databases">
        <authorList>
            <person name="Varghese N."/>
            <person name="Submissions S."/>
        </authorList>
    </citation>
    <scope>NUCLEOTIDE SEQUENCE [LARGE SCALE GENOMIC DNA]</scope>
    <source>
        <strain evidence="2 3">DSM 26989</strain>
    </source>
</reference>
<dbReference type="EMBL" id="FZNZ01000003">
    <property type="protein sequence ID" value="SNR66176.1"/>
    <property type="molecule type" value="Genomic_DNA"/>
</dbReference>
<evidence type="ECO:0000256" key="1">
    <source>
        <dbReference type="SAM" id="Phobius"/>
    </source>
</evidence>
<gene>
    <name evidence="2" type="ORF">SAMN06265364_10398</name>
</gene>
<evidence type="ECO:0000313" key="3">
    <source>
        <dbReference type="Proteomes" id="UP000198427"/>
    </source>
</evidence>
<evidence type="ECO:0000313" key="2">
    <source>
        <dbReference type="EMBL" id="SNR66176.1"/>
    </source>
</evidence>
<feature type="transmembrane region" description="Helical" evidence="1">
    <location>
        <begin position="6"/>
        <end position="28"/>
    </location>
</feature>